<evidence type="ECO:0000256" key="3">
    <source>
        <dbReference type="ARBA" id="ARBA00023015"/>
    </source>
</evidence>
<dbReference type="EMBL" id="JAXOJX010000064">
    <property type="protein sequence ID" value="MDZ5460269.1"/>
    <property type="molecule type" value="Genomic_DNA"/>
</dbReference>
<dbReference type="InterPro" id="IPR003593">
    <property type="entry name" value="AAA+_ATPase"/>
</dbReference>
<dbReference type="Pfam" id="PF25601">
    <property type="entry name" value="AAA_lid_14"/>
    <property type="match status" value="1"/>
</dbReference>
<dbReference type="Gene3D" id="3.40.50.300">
    <property type="entry name" value="P-loop containing nucleotide triphosphate hydrolases"/>
    <property type="match status" value="1"/>
</dbReference>
<dbReference type="InterPro" id="IPR002078">
    <property type="entry name" value="Sigma_54_int"/>
</dbReference>
<dbReference type="SUPFAM" id="SSF46689">
    <property type="entry name" value="Homeodomain-like"/>
    <property type="match status" value="1"/>
</dbReference>
<dbReference type="PANTHER" id="PTHR32071">
    <property type="entry name" value="TRANSCRIPTIONAL REGULATORY PROTEIN"/>
    <property type="match status" value="1"/>
</dbReference>
<dbReference type="Pfam" id="PF01590">
    <property type="entry name" value="GAF"/>
    <property type="match status" value="1"/>
</dbReference>
<dbReference type="InterPro" id="IPR058031">
    <property type="entry name" value="AAA_lid_NorR"/>
</dbReference>
<dbReference type="Gene3D" id="1.10.10.60">
    <property type="entry name" value="Homeodomain-like"/>
    <property type="match status" value="1"/>
</dbReference>
<dbReference type="InterPro" id="IPR003018">
    <property type="entry name" value="GAF"/>
</dbReference>
<dbReference type="Pfam" id="PF02954">
    <property type="entry name" value="HTH_8"/>
    <property type="match status" value="1"/>
</dbReference>
<dbReference type="SUPFAM" id="SSF52540">
    <property type="entry name" value="P-loop containing nucleoside triphosphate hydrolases"/>
    <property type="match status" value="1"/>
</dbReference>
<dbReference type="PROSITE" id="PS00675">
    <property type="entry name" value="SIGMA54_INTERACT_1"/>
    <property type="match status" value="1"/>
</dbReference>
<dbReference type="InterPro" id="IPR025943">
    <property type="entry name" value="Sigma_54_int_dom_ATP-bd_2"/>
</dbReference>
<dbReference type="PROSITE" id="PS00676">
    <property type="entry name" value="SIGMA54_INTERACT_2"/>
    <property type="match status" value="1"/>
</dbReference>
<dbReference type="PROSITE" id="PS00688">
    <property type="entry name" value="SIGMA54_INTERACT_3"/>
    <property type="match status" value="1"/>
</dbReference>
<dbReference type="InterPro" id="IPR025944">
    <property type="entry name" value="Sigma_54_int_dom_CS"/>
</dbReference>
<dbReference type="SUPFAM" id="SSF55781">
    <property type="entry name" value="GAF domain-like"/>
    <property type="match status" value="1"/>
</dbReference>
<dbReference type="CDD" id="cd00009">
    <property type="entry name" value="AAA"/>
    <property type="match status" value="1"/>
</dbReference>
<accession>A0ABU5IMZ5</accession>
<protein>
    <submittedName>
        <fullName evidence="7">Sigma-54-dependent Fis family transcriptional regulator</fullName>
    </submittedName>
</protein>
<evidence type="ECO:0000256" key="2">
    <source>
        <dbReference type="ARBA" id="ARBA00022840"/>
    </source>
</evidence>
<dbReference type="Gene3D" id="1.10.8.60">
    <property type="match status" value="1"/>
</dbReference>
<keyword evidence="3" id="KW-0805">Transcription regulation</keyword>
<dbReference type="CDD" id="cd00130">
    <property type="entry name" value="PAS"/>
    <property type="match status" value="1"/>
</dbReference>
<dbReference type="Gene3D" id="3.30.450.40">
    <property type="match status" value="1"/>
</dbReference>
<keyword evidence="1" id="KW-0547">Nucleotide-binding</keyword>
<sequence>MSRRSNATFMSTPAERALGGLIRDSHERCLAQGLTRIARADAAAQESLDPAAARERSCRLLALVAPAMEMLSRQTAGTHTLLVLADARGTVLQCEGDVPALARGAEAGLVPGAPWAEPARGTNAIGTALVAERPVLVHADEHFMHACHGLSGAAAPVFDLRQNLLGVLCLYGDRHVRQEHAAGLLDVAARMAENLACAEHGADRVRLHFHARPEFIGTLLEGIVAVGLDGRLLGANRSALEQLGLSGMALRNQTLPALFGVGISALAEQVRAALALPMTLRLRDGRPLHVSVRMDWATLAALTRPEAPAAAAGGETGAAALPWTPAGLCALQTGDVQIEAVVQKVRRVVNRDIPLLILGETGTGKELLARAVHLESRRAAQAFVAVNCASIPEALIEAELFGYEEGAFTGARRKGASGRIAQAHGGTLFLDEIGDMPLPLQARLLRVLQERRVMPLGGGKALEVDIAVIGATHRNLREMIQRGEFREDLYYRLNGLVLRLPPLRERSDLALVAQRILAHECPRGAPRISAEVMSLFERCHWPGNVRQLANVLRAAAVMAAGEPQITREHLADDFLDEFQAQPARPAPLPGASATPFALADASTAASAPEAGGALLRPALSAPAACDHAGGCEPSAPAGAMTMHEQEIRLIEAALAAAGGNISAASKRLGISRNTIYRKLRWNTPASGIH</sequence>
<dbReference type="SMART" id="SM00382">
    <property type="entry name" value="AAA"/>
    <property type="match status" value="1"/>
</dbReference>
<evidence type="ECO:0000256" key="5">
    <source>
        <dbReference type="ARBA" id="ARBA00023163"/>
    </source>
</evidence>
<dbReference type="PROSITE" id="PS50045">
    <property type="entry name" value="SIGMA54_INTERACT_4"/>
    <property type="match status" value="1"/>
</dbReference>
<comment type="caution">
    <text evidence="7">The sequence shown here is derived from an EMBL/GenBank/DDBJ whole genome shotgun (WGS) entry which is preliminary data.</text>
</comment>
<keyword evidence="2" id="KW-0067">ATP-binding</keyword>
<evidence type="ECO:0000313" key="7">
    <source>
        <dbReference type="EMBL" id="MDZ5460269.1"/>
    </source>
</evidence>
<evidence type="ECO:0000259" key="6">
    <source>
        <dbReference type="PROSITE" id="PS50045"/>
    </source>
</evidence>
<dbReference type="Pfam" id="PF00158">
    <property type="entry name" value="Sigma54_activat"/>
    <property type="match status" value="1"/>
</dbReference>
<name>A0ABU5IMZ5_9BURK</name>
<feature type="domain" description="Sigma-54 factor interaction" evidence="6">
    <location>
        <begin position="331"/>
        <end position="557"/>
    </location>
</feature>
<dbReference type="PRINTS" id="PR01590">
    <property type="entry name" value="HTHFIS"/>
</dbReference>
<evidence type="ECO:0000313" key="8">
    <source>
        <dbReference type="Proteomes" id="UP001293718"/>
    </source>
</evidence>
<keyword evidence="5" id="KW-0804">Transcription</keyword>
<evidence type="ECO:0000256" key="4">
    <source>
        <dbReference type="ARBA" id="ARBA00023125"/>
    </source>
</evidence>
<dbReference type="PANTHER" id="PTHR32071:SF77">
    <property type="entry name" value="TRANSCRIPTIONAL REGULATORY PROTEIN"/>
    <property type="match status" value="1"/>
</dbReference>
<dbReference type="Proteomes" id="UP001293718">
    <property type="component" value="Unassembled WGS sequence"/>
</dbReference>
<dbReference type="InterPro" id="IPR002197">
    <property type="entry name" value="HTH_Fis"/>
</dbReference>
<dbReference type="RefSeq" id="WP_322467781.1">
    <property type="nucleotide sequence ID" value="NZ_JAXOJX010000064.1"/>
</dbReference>
<proteinExistence type="predicted"/>
<dbReference type="InterPro" id="IPR029016">
    <property type="entry name" value="GAF-like_dom_sf"/>
</dbReference>
<gene>
    <name evidence="7" type="ORF">SM757_27190</name>
</gene>
<organism evidence="7 8">
    <name type="scientific">Azohydromonas lata</name>
    <dbReference type="NCBI Taxonomy" id="45677"/>
    <lineage>
        <taxon>Bacteria</taxon>
        <taxon>Pseudomonadati</taxon>
        <taxon>Pseudomonadota</taxon>
        <taxon>Betaproteobacteria</taxon>
        <taxon>Burkholderiales</taxon>
        <taxon>Sphaerotilaceae</taxon>
        <taxon>Azohydromonas</taxon>
    </lineage>
</organism>
<reference evidence="7 8" key="1">
    <citation type="submission" date="2023-11" db="EMBL/GenBank/DDBJ databases">
        <title>Draft genome of Azohydromonas lata strain H1 (DSM1123), a polyhydroxyalkanoate producer.</title>
        <authorList>
            <person name="Traversa D."/>
            <person name="D'Addabbo P."/>
            <person name="Pazzani C."/>
            <person name="Manzari C."/>
            <person name="Chiara M."/>
            <person name="Scrascia M."/>
        </authorList>
    </citation>
    <scope>NUCLEOTIDE SEQUENCE [LARGE SCALE GENOMIC DNA]</scope>
    <source>
        <strain evidence="7 8">H1</strain>
    </source>
</reference>
<keyword evidence="4" id="KW-0238">DNA-binding</keyword>
<dbReference type="InterPro" id="IPR000014">
    <property type="entry name" value="PAS"/>
</dbReference>
<dbReference type="InterPro" id="IPR025662">
    <property type="entry name" value="Sigma_54_int_dom_ATP-bd_1"/>
</dbReference>
<dbReference type="InterPro" id="IPR009057">
    <property type="entry name" value="Homeodomain-like_sf"/>
</dbReference>
<evidence type="ECO:0000256" key="1">
    <source>
        <dbReference type="ARBA" id="ARBA00022741"/>
    </source>
</evidence>
<keyword evidence="8" id="KW-1185">Reference proteome</keyword>
<dbReference type="InterPro" id="IPR027417">
    <property type="entry name" value="P-loop_NTPase"/>
</dbReference>